<evidence type="ECO:0000256" key="1">
    <source>
        <dbReference type="SAM" id="SignalP"/>
    </source>
</evidence>
<protein>
    <submittedName>
        <fullName evidence="3">Interphotoreceptor retinoid-binding protein like</fullName>
    </submittedName>
</protein>
<keyword evidence="4" id="KW-1185">Reference proteome</keyword>
<dbReference type="PANTHER" id="PTHR11261:SF3">
    <property type="entry name" value="RETINOL-BINDING PROTEIN 3"/>
    <property type="match status" value="1"/>
</dbReference>
<dbReference type="Pfam" id="PF11918">
    <property type="entry name" value="Peptidase_S41_N"/>
    <property type="match status" value="2"/>
</dbReference>
<gene>
    <name evidence="3" type="primary">LOC101072444</name>
</gene>
<dbReference type="GeneTree" id="ENSGT00390000014726"/>
<dbReference type="GO" id="GO:0019841">
    <property type="term" value="F:retinol binding"/>
    <property type="evidence" value="ECO:0007669"/>
    <property type="project" value="TreeGrafter"/>
</dbReference>
<dbReference type="CDD" id="cd07563">
    <property type="entry name" value="Peptidase_S41_IRBP"/>
    <property type="match status" value="2"/>
</dbReference>
<organism evidence="3 4">
    <name type="scientific">Takifugu rubripes</name>
    <name type="common">Japanese pufferfish</name>
    <name type="synonym">Fugu rubripes</name>
    <dbReference type="NCBI Taxonomy" id="31033"/>
    <lineage>
        <taxon>Eukaryota</taxon>
        <taxon>Metazoa</taxon>
        <taxon>Chordata</taxon>
        <taxon>Craniata</taxon>
        <taxon>Vertebrata</taxon>
        <taxon>Euteleostomi</taxon>
        <taxon>Actinopterygii</taxon>
        <taxon>Neopterygii</taxon>
        <taxon>Teleostei</taxon>
        <taxon>Neoteleostei</taxon>
        <taxon>Acanthomorphata</taxon>
        <taxon>Eupercaria</taxon>
        <taxon>Tetraodontiformes</taxon>
        <taxon>Tetradontoidea</taxon>
        <taxon>Tetraodontidae</taxon>
        <taxon>Takifugu</taxon>
    </lineage>
</organism>
<dbReference type="SMART" id="SM00245">
    <property type="entry name" value="TSPc"/>
    <property type="match status" value="2"/>
</dbReference>
<dbReference type="AlphaFoldDB" id="H2V3T3"/>
<dbReference type="Gene3D" id="3.90.226.10">
    <property type="entry name" value="2-enoyl-CoA Hydratase, Chain A, domain 1"/>
    <property type="match status" value="2"/>
</dbReference>
<keyword evidence="1" id="KW-0732">Signal</keyword>
<evidence type="ECO:0000313" key="3">
    <source>
        <dbReference type="Ensembl" id="ENSTRUP00000043867.3"/>
    </source>
</evidence>
<sequence>MAPRTPVLLLVLLFCALPVRSFYQHTLVLEMAKLLLENYCIPENLVGMQEAIQRAIKSREILQISDRKTLATVLTVGVQGALNDPRLSVSYEPSFSPLPLQALSSLPVEQQLRLLRNSIKLDILDSDVGYLRIDRIIDEETLLKFGPLLRENVWDKAAQTSSLILDLRFSTAGGWSGIPSIVSYFTEPHSLVHIDTVYDRPSNTTTELWTMSSVRGKTFGGKKDMIVLIGRRTAGAAEAVAYTLKHLNRAIVVGERSAGGSLKVRKFRIAESDFYITMPVARSVSPITGKSWEVSGISPTVNVAAREALAKAQTFLAVRSRIPKVLQIVSDIIGRFYAFADRVQALLQQLESADLFSVVSEEDLAARLNHDLQTASEDPRLIISELLPRNVGYLRFDTMADIEAAKGAAPRLVKSVWNKLVDTDSLIIDMRYNAGGSSTAVPLWCSYFVDGEPLQHLYTVYDRTTKTRVEVMTLPEVSGQRYDPGKDVYILTSHMTGSAAEAFVRAMRDLNRVTIVGEPTAGGSLSSATYQIGESVLYASIPNQVVTSAATGKLWSISGVEPDVFAQARDALPVAQRIISARLLKREKGR</sequence>
<feature type="chain" id="PRO_5025397945" evidence="1">
    <location>
        <begin position="22"/>
        <end position="590"/>
    </location>
</feature>
<dbReference type="GO" id="GO:0006508">
    <property type="term" value="P:proteolysis"/>
    <property type="evidence" value="ECO:0007669"/>
    <property type="project" value="InterPro"/>
</dbReference>
<name>H2V3T3_TAKRU</name>
<feature type="domain" description="Tail specific protease" evidence="2">
    <location>
        <begin position="378"/>
        <end position="567"/>
    </location>
</feature>
<reference evidence="3" key="2">
    <citation type="submission" date="2025-08" db="UniProtKB">
        <authorList>
            <consortium name="Ensembl"/>
        </authorList>
    </citation>
    <scope>IDENTIFICATION</scope>
</reference>
<accession>H2V3T3</accession>
<dbReference type="GO" id="GO:0008236">
    <property type="term" value="F:serine-type peptidase activity"/>
    <property type="evidence" value="ECO:0007669"/>
    <property type="project" value="InterPro"/>
</dbReference>
<reference evidence="3" key="3">
    <citation type="submission" date="2025-09" db="UniProtKB">
        <authorList>
            <consortium name="Ensembl"/>
        </authorList>
    </citation>
    <scope>IDENTIFICATION</scope>
</reference>
<dbReference type="Pfam" id="PF03572">
    <property type="entry name" value="Peptidase_S41"/>
    <property type="match status" value="1"/>
</dbReference>
<reference evidence="3 4" key="1">
    <citation type="journal article" date="2011" name="Genome Biol. Evol.">
        <title>Integration of the genetic map and genome assembly of fugu facilitates insights into distinct features of genome evolution in teleosts and mammals.</title>
        <authorList>
            <person name="Kai W."/>
            <person name="Kikuchi K."/>
            <person name="Tohari S."/>
            <person name="Chew A.K."/>
            <person name="Tay A."/>
            <person name="Fujiwara A."/>
            <person name="Hosoya S."/>
            <person name="Suetake H."/>
            <person name="Naruse K."/>
            <person name="Brenner S."/>
            <person name="Suzuki Y."/>
            <person name="Venkatesh B."/>
        </authorList>
    </citation>
    <scope>NUCLEOTIDE SEQUENCE [LARGE SCALE GENOMIC DNA]</scope>
</reference>
<dbReference type="Ensembl" id="ENSTRUT00000044013.3">
    <property type="protein sequence ID" value="ENSTRUP00000043867.3"/>
    <property type="gene ID" value="ENSTRUG00000017116.3"/>
</dbReference>
<dbReference type="Gene3D" id="3.30.750.44">
    <property type="match status" value="2"/>
</dbReference>
<dbReference type="OMA" id="YGKQKDL"/>
<evidence type="ECO:0000259" key="2">
    <source>
        <dbReference type="SMART" id="SM00245"/>
    </source>
</evidence>
<dbReference type="eggNOG" id="ENOG502QW81">
    <property type="taxonomic scope" value="Eukaryota"/>
</dbReference>
<dbReference type="InterPro" id="IPR029045">
    <property type="entry name" value="ClpP/crotonase-like_dom_sf"/>
</dbReference>
<feature type="signal peptide" evidence="1">
    <location>
        <begin position="1"/>
        <end position="21"/>
    </location>
</feature>
<feature type="domain" description="Tail specific protease" evidence="2">
    <location>
        <begin position="107"/>
        <end position="304"/>
    </location>
</feature>
<dbReference type="MEROPS" id="S41.954"/>
<evidence type="ECO:0000313" key="4">
    <source>
        <dbReference type="Proteomes" id="UP000005226"/>
    </source>
</evidence>
<dbReference type="SUPFAM" id="SSF52096">
    <property type="entry name" value="ClpP/crotonase"/>
    <property type="match status" value="2"/>
</dbReference>
<dbReference type="InParanoid" id="H2V3T3"/>
<dbReference type="PANTHER" id="PTHR11261">
    <property type="entry name" value="INTERPHOTORECEPTOR RETINOID-BINDING PROTEIN"/>
    <property type="match status" value="1"/>
</dbReference>
<dbReference type="InterPro" id="IPR005151">
    <property type="entry name" value="Tail-specific_protease"/>
</dbReference>
<proteinExistence type="predicted"/>
<dbReference type="Proteomes" id="UP000005226">
    <property type="component" value="Chromosome 1"/>
</dbReference>